<evidence type="ECO:0000259" key="8">
    <source>
        <dbReference type="PROSITE" id="PS51194"/>
    </source>
</evidence>
<evidence type="ECO:0000256" key="6">
    <source>
        <dbReference type="SAM" id="MobiDB-lite"/>
    </source>
</evidence>
<evidence type="ECO:0000256" key="1">
    <source>
        <dbReference type="ARBA" id="ARBA00012552"/>
    </source>
</evidence>
<protein>
    <recommendedName>
        <fullName evidence="1">RNA helicase</fullName>
        <ecNumber evidence="1">3.6.4.13</ecNumber>
    </recommendedName>
</protein>
<dbReference type="Pfam" id="PF00271">
    <property type="entry name" value="Helicase_C"/>
    <property type="match status" value="1"/>
</dbReference>
<name>A0A6C0EWT6_9ZZZZ</name>
<dbReference type="EMBL" id="MN738959">
    <property type="protein sequence ID" value="QHT33181.1"/>
    <property type="molecule type" value="Genomic_DNA"/>
</dbReference>
<feature type="compositionally biased region" description="Polar residues" evidence="6">
    <location>
        <begin position="29"/>
        <end position="42"/>
    </location>
</feature>
<dbReference type="SUPFAM" id="SSF52540">
    <property type="entry name" value="P-loop containing nucleoside triphosphate hydrolases"/>
    <property type="match status" value="1"/>
</dbReference>
<evidence type="ECO:0000256" key="2">
    <source>
        <dbReference type="ARBA" id="ARBA00022741"/>
    </source>
</evidence>
<dbReference type="PROSITE" id="PS51194">
    <property type="entry name" value="HELICASE_CTER"/>
    <property type="match status" value="1"/>
</dbReference>
<dbReference type="CDD" id="cd18787">
    <property type="entry name" value="SF2_C_DEAD"/>
    <property type="match status" value="1"/>
</dbReference>
<dbReference type="GO" id="GO:0016787">
    <property type="term" value="F:hydrolase activity"/>
    <property type="evidence" value="ECO:0007669"/>
    <property type="project" value="UniProtKB-KW"/>
</dbReference>
<proteinExistence type="predicted"/>
<dbReference type="PANTHER" id="PTHR47958">
    <property type="entry name" value="ATP-DEPENDENT RNA HELICASE DBP3"/>
    <property type="match status" value="1"/>
</dbReference>
<dbReference type="EC" id="3.6.4.13" evidence="1"/>
<feature type="domain" description="Helicase C-terminal" evidence="8">
    <location>
        <begin position="346"/>
        <end position="489"/>
    </location>
</feature>
<feature type="domain" description="Helicase ATP-binding" evidence="7">
    <location>
        <begin position="146"/>
        <end position="318"/>
    </location>
</feature>
<dbReference type="SMART" id="SM00487">
    <property type="entry name" value="DEXDc"/>
    <property type="match status" value="1"/>
</dbReference>
<dbReference type="GO" id="GO:0003724">
    <property type="term" value="F:RNA helicase activity"/>
    <property type="evidence" value="ECO:0007669"/>
    <property type="project" value="UniProtKB-EC"/>
</dbReference>
<feature type="region of interest" description="Disordered" evidence="6">
    <location>
        <begin position="1"/>
        <end position="48"/>
    </location>
</feature>
<reference evidence="9" key="1">
    <citation type="journal article" date="2020" name="Nature">
        <title>Giant virus diversity and host interactions through global metagenomics.</title>
        <authorList>
            <person name="Schulz F."/>
            <person name="Roux S."/>
            <person name="Paez-Espino D."/>
            <person name="Jungbluth S."/>
            <person name="Walsh D.A."/>
            <person name="Denef V.J."/>
            <person name="McMahon K.D."/>
            <person name="Konstantinidis K.T."/>
            <person name="Eloe-Fadrosh E.A."/>
            <person name="Kyrpides N.C."/>
            <person name="Woyke T."/>
        </authorList>
    </citation>
    <scope>NUCLEOTIDE SEQUENCE</scope>
    <source>
        <strain evidence="9">GVMAG-M-3300009161-34</strain>
    </source>
</reference>
<dbReference type="PROSITE" id="PS00039">
    <property type="entry name" value="DEAD_ATP_HELICASE"/>
    <property type="match status" value="1"/>
</dbReference>
<dbReference type="InterPro" id="IPR011545">
    <property type="entry name" value="DEAD/DEAH_box_helicase_dom"/>
</dbReference>
<dbReference type="PROSITE" id="PS51192">
    <property type="entry name" value="HELICASE_ATP_BIND_1"/>
    <property type="match status" value="1"/>
</dbReference>
<dbReference type="GO" id="GO:0005524">
    <property type="term" value="F:ATP binding"/>
    <property type="evidence" value="ECO:0007669"/>
    <property type="project" value="UniProtKB-KW"/>
</dbReference>
<feature type="compositionally biased region" description="Basic and acidic residues" evidence="6">
    <location>
        <begin position="18"/>
        <end position="27"/>
    </location>
</feature>
<sequence>MSGKYPPTNRNRYNNRYKTTEDGDKGHPQQFNNRDGNGNGNPINRYDNRKNNRIISRVKDNEGDGLNMTTATTKMNNVADTNTDIPSNVITDADALSAVEVDDGIEYKPKEFDKWEDLEGIINEDIMRGIYAYGFDTPSVIQQKALLTMFDKRDIIAQAQSGTGKTGVFTIGALQNVDPKVNKTQAMILAPTRELAKQIHGVISGIGVINKDIRYHVLIGGTSTDEDAFQLKTVVPHIIIGCPGRVYDMMRRNNIVAKDINMLILDEADEMLSIGFKDQIYNIFQFLNSNVQVGLFSATLPNELQTLTDKFMRNPVRILVKSELLTLEGIKQYHVALNDDSQKYATLKDIFNIISMSQCIIYCNSIKRVVDLTEAMINDGFPVCCIHSNMEKVKRDEAYTDFKAGKHRVLISSNVTSRGIDVQNVRTVLNFDLPKCVYNYLHRIGRSGRWGRKGTAINFVTRWDVKTMKEIERHYHTIIEELPSNIIID</sequence>
<keyword evidence="5" id="KW-0067">ATP-binding</keyword>
<dbReference type="Pfam" id="PF00270">
    <property type="entry name" value="DEAD"/>
    <property type="match status" value="1"/>
</dbReference>
<dbReference type="InterPro" id="IPR014001">
    <property type="entry name" value="Helicase_ATP-bd"/>
</dbReference>
<evidence type="ECO:0000256" key="3">
    <source>
        <dbReference type="ARBA" id="ARBA00022801"/>
    </source>
</evidence>
<dbReference type="SMART" id="SM00490">
    <property type="entry name" value="HELICc"/>
    <property type="match status" value="1"/>
</dbReference>
<dbReference type="InterPro" id="IPR000629">
    <property type="entry name" value="RNA-helicase_DEAD-box_CS"/>
</dbReference>
<evidence type="ECO:0000256" key="4">
    <source>
        <dbReference type="ARBA" id="ARBA00022806"/>
    </source>
</evidence>
<evidence type="ECO:0000259" key="7">
    <source>
        <dbReference type="PROSITE" id="PS51192"/>
    </source>
</evidence>
<keyword evidence="4" id="KW-0347">Helicase</keyword>
<accession>A0A6C0EWT6</accession>
<evidence type="ECO:0000256" key="5">
    <source>
        <dbReference type="ARBA" id="ARBA00022840"/>
    </source>
</evidence>
<keyword evidence="2" id="KW-0547">Nucleotide-binding</keyword>
<dbReference type="GO" id="GO:0003676">
    <property type="term" value="F:nucleic acid binding"/>
    <property type="evidence" value="ECO:0007669"/>
    <property type="project" value="InterPro"/>
</dbReference>
<feature type="compositionally biased region" description="Low complexity" evidence="6">
    <location>
        <begin position="1"/>
        <end position="17"/>
    </location>
</feature>
<dbReference type="InterPro" id="IPR001650">
    <property type="entry name" value="Helicase_C-like"/>
</dbReference>
<evidence type="ECO:0000313" key="9">
    <source>
        <dbReference type="EMBL" id="QHT33181.1"/>
    </source>
</evidence>
<dbReference type="AlphaFoldDB" id="A0A6C0EWT6"/>
<dbReference type="Gene3D" id="3.40.50.300">
    <property type="entry name" value="P-loop containing nucleotide triphosphate hydrolases"/>
    <property type="match status" value="2"/>
</dbReference>
<dbReference type="InterPro" id="IPR027417">
    <property type="entry name" value="P-loop_NTPase"/>
</dbReference>
<organism evidence="9">
    <name type="scientific">viral metagenome</name>
    <dbReference type="NCBI Taxonomy" id="1070528"/>
    <lineage>
        <taxon>unclassified sequences</taxon>
        <taxon>metagenomes</taxon>
        <taxon>organismal metagenomes</taxon>
    </lineage>
</organism>
<keyword evidence="3" id="KW-0378">Hydrolase</keyword>